<dbReference type="AlphaFoldDB" id="A0A2G5VTM2"/>
<name>A0A2G5VTM2_9PELO</name>
<dbReference type="PANTHER" id="PTHR31006:SF17">
    <property type="entry name" value="FBA_2 DOMAIN-CONTAINING PROTEIN"/>
    <property type="match status" value="1"/>
</dbReference>
<organism evidence="1 2">
    <name type="scientific">Caenorhabditis nigoni</name>
    <dbReference type="NCBI Taxonomy" id="1611254"/>
    <lineage>
        <taxon>Eukaryota</taxon>
        <taxon>Metazoa</taxon>
        <taxon>Ecdysozoa</taxon>
        <taxon>Nematoda</taxon>
        <taxon>Chromadorea</taxon>
        <taxon>Rhabditida</taxon>
        <taxon>Rhabditina</taxon>
        <taxon>Rhabditomorpha</taxon>
        <taxon>Rhabditoidea</taxon>
        <taxon>Rhabditidae</taxon>
        <taxon>Peloderinae</taxon>
        <taxon>Caenorhabditis</taxon>
    </lineage>
</organism>
<dbReference type="InterPro" id="IPR042317">
    <property type="entry name" value="She-1-like"/>
</dbReference>
<dbReference type="OrthoDB" id="5837593at2759"/>
<sequence>MWERVENKTETIKNTVFASFEKYQEALDYSIGHEDQRNICIFGEPTSMEACFKQRRCARRPVCPRSTSTWPVVSSLDGYNIRKFRDFVQCLIEKRNFGNMVQDLLMERVARIPFEMNDKNLNCSSMAIYATNPSMLQEKSFLNIFSLFLKLLFSLNKQLKFVVYVSKFSIKMPKVRQFSVHEVENNGKISISIVFDEIVTHITTDIGSNLVKIERSGNSEKSETGDIHQIASNICNEFIENGILESKLFQIDCTKIPVPSNLQKIHCNQFSSAFLGDQKVIRWLEKLDGTVEILKLTENGVIKGLGKMEQLKNVTKELIAVGCDISDEELENLRKDYCSLVLNSEKLTEKGVKRALENYLEQPQKSGNVFDIRFKASSANFDKNDLFKGLMKAEITWKQYFSFKISYSLNSGAILEYDGFYFNLKNGLHSVKIMIPMDWKPRLRDGNTL</sequence>
<reference evidence="2" key="1">
    <citation type="submission" date="2017-10" db="EMBL/GenBank/DDBJ databases">
        <title>Rapid genome shrinkage in a self-fertile nematode reveals novel sperm competition proteins.</title>
        <authorList>
            <person name="Yin D."/>
            <person name="Schwarz E.M."/>
            <person name="Thomas C.G."/>
            <person name="Felde R.L."/>
            <person name="Korf I.F."/>
            <person name="Cutter A.D."/>
            <person name="Schartner C.M."/>
            <person name="Ralston E.J."/>
            <person name="Meyer B.J."/>
            <person name="Haag E.S."/>
        </authorList>
    </citation>
    <scope>NUCLEOTIDE SEQUENCE [LARGE SCALE GENOMIC DNA]</scope>
    <source>
        <strain evidence="2">JU1422</strain>
    </source>
</reference>
<comment type="caution">
    <text evidence="1">The sequence shown here is derived from an EMBL/GenBank/DDBJ whole genome shotgun (WGS) entry which is preliminary data.</text>
</comment>
<gene>
    <name evidence="1" type="primary">Cni-Y71G12B.32</name>
    <name evidence="1" type="synonym">Cnig_chr_I.g562</name>
    <name evidence="1" type="ORF">B9Z55_000562</name>
</gene>
<proteinExistence type="predicted"/>
<dbReference type="PANTHER" id="PTHR31006">
    <property type="entry name" value="F-BOX DOMAIN-CONTAINING PROTEIN-RELATED-RELATED"/>
    <property type="match status" value="1"/>
</dbReference>
<keyword evidence="2" id="KW-1185">Reference proteome</keyword>
<evidence type="ECO:0000313" key="2">
    <source>
        <dbReference type="Proteomes" id="UP000230233"/>
    </source>
</evidence>
<protein>
    <submittedName>
        <fullName evidence="1">Uncharacterized protein</fullName>
    </submittedName>
</protein>
<dbReference type="Proteomes" id="UP000230233">
    <property type="component" value="Chromosome I"/>
</dbReference>
<accession>A0A2G5VTM2</accession>
<evidence type="ECO:0000313" key="1">
    <source>
        <dbReference type="EMBL" id="PIC55185.1"/>
    </source>
</evidence>
<dbReference type="EMBL" id="PDUG01000001">
    <property type="protein sequence ID" value="PIC55185.1"/>
    <property type="molecule type" value="Genomic_DNA"/>
</dbReference>